<evidence type="ECO:0000313" key="12">
    <source>
        <dbReference type="Proteomes" id="UP001623290"/>
    </source>
</evidence>
<dbReference type="GO" id="GO:0047134">
    <property type="term" value="F:protein-disulfide reductase [NAD(P)H] activity"/>
    <property type="evidence" value="ECO:0007669"/>
    <property type="project" value="UniProtKB-EC"/>
</dbReference>
<keyword evidence="6 8" id="KW-0472">Membrane</keyword>
<dbReference type="EMBL" id="CP135445">
    <property type="protein sequence ID" value="WRY35588.1"/>
    <property type="molecule type" value="Genomic_DNA"/>
</dbReference>
<reference evidence="11 12" key="1">
    <citation type="submission" date="2023-09" db="EMBL/GenBank/DDBJ databases">
        <title>Thioclava shenzhenensis sp. nov., a multidrug resistant bacteria-antagonizing species isolated from coastal seawater.</title>
        <authorList>
            <person name="Long M."/>
        </authorList>
    </citation>
    <scope>NUCLEOTIDE SEQUENCE [LARGE SCALE GENOMIC DNA]</scope>
    <source>
        <strain evidence="11 12">FTW29</strain>
        <plasmid evidence="11 12">unnamed2</plasmid>
    </source>
</reference>
<feature type="transmembrane region" description="Helical" evidence="8">
    <location>
        <begin position="236"/>
        <end position="261"/>
    </location>
</feature>
<dbReference type="PROSITE" id="PS00194">
    <property type="entry name" value="THIOREDOXIN_1"/>
    <property type="match status" value="1"/>
</dbReference>
<feature type="domain" description="Thioredoxin" evidence="10">
    <location>
        <begin position="455"/>
        <end position="598"/>
    </location>
</feature>
<keyword evidence="3 8" id="KW-0812">Transmembrane</keyword>
<dbReference type="Pfam" id="PF11412">
    <property type="entry name" value="DsbD_N"/>
    <property type="match status" value="1"/>
</dbReference>
<keyword evidence="5 8" id="KW-1133">Transmembrane helix</keyword>
<name>A0ABZ1E5F9_9RHOB</name>
<evidence type="ECO:0000256" key="7">
    <source>
        <dbReference type="ARBA" id="ARBA00023284"/>
    </source>
</evidence>
<gene>
    <name evidence="11" type="primary">dsbD</name>
    <name evidence="11" type="ORF">RPE78_17175</name>
</gene>
<dbReference type="Pfam" id="PF02683">
    <property type="entry name" value="DsbD_TM"/>
    <property type="match status" value="1"/>
</dbReference>
<feature type="signal peptide" evidence="9">
    <location>
        <begin position="1"/>
        <end position="24"/>
    </location>
</feature>
<dbReference type="InterPro" id="IPR036929">
    <property type="entry name" value="DsbDN_sf"/>
</dbReference>
<dbReference type="PANTHER" id="PTHR32234:SF0">
    <property type="entry name" value="THIOL:DISULFIDE INTERCHANGE PROTEIN DSBD"/>
    <property type="match status" value="1"/>
</dbReference>
<evidence type="ECO:0000259" key="10">
    <source>
        <dbReference type="PROSITE" id="PS51352"/>
    </source>
</evidence>
<evidence type="ECO:0000256" key="4">
    <source>
        <dbReference type="ARBA" id="ARBA00022748"/>
    </source>
</evidence>
<accession>A0ABZ1E5F9</accession>
<dbReference type="RefSeq" id="WP_330629316.1">
    <property type="nucleotide sequence ID" value="NZ_CP135445.1"/>
</dbReference>
<keyword evidence="7" id="KW-0676">Redox-active center</keyword>
<geneLocation type="plasmid" evidence="11 12">
    <name>unnamed2</name>
</geneLocation>
<dbReference type="InterPro" id="IPR028250">
    <property type="entry name" value="DsbDN"/>
</dbReference>
<keyword evidence="12" id="KW-1185">Reference proteome</keyword>
<dbReference type="InterPro" id="IPR013766">
    <property type="entry name" value="Thioredoxin_domain"/>
</dbReference>
<feature type="transmembrane region" description="Helical" evidence="8">
    <location>
        <begin position="193"/>
        <end position="224"/>
    </location>
</feature>
<keyword evidence="11" id="KW-0614">Plasmid</keyword>
<dbReference type="InterPro" id="IPR036249">
    <property type="entry name" value="Thioredoxin-like_sf"/>
</dbReference>
<feature type="transmembrane region" description="Helical" evidence="8">
    <location>
        <begin position="318"/>
        <end position="344"/>
    </location>
</feature>
<keyword evidence="9" id="KW-0732">Signal</keyword>
<dbReference type="PROSITE" id="PS51352">
    <property type="entry name" value="THIOREDOXIN_2"/>
    <property type="match status" value="1"/>
</dbReference>
<dbReference type="SUPFAM" id="SSF74863">
    <property type="entry name" value="Thiol:disulfide interchange protein DsbD, N-terminal domain (DsbD-alpha)"/>
    <property type="match status" value="1"/>
</dbReference>
<sequence length="598" mass="61796">MKHTPSLLAIALTLTVALGTAASAQPDLRHSLTPRAQPLPPDQAFGVQTRWQGDRLIVTMDIAKGYYLYGDRLTLSPDAPRVEASPTQSKQDPNFGQVEIWQNHARVVFAPVNHTATLSWQGCEEAGLCYPPQARQVVPPAASASPPTGPLQTETPQAVLPPTAPALADTAQTGIPAKEASGLVASLGQSGGALWVVVAFFGFGLALAFTPCVLPMVPIVAAMIGTRIQGITPRRGLGLATVYVLAMALAFALIGAVAAVSGANLQILLQQPLAVGLMAGVFVLLGLGSFGLFTMQMPQALAARVGQIAPRPGSPARAALLGFSSALIIGPCVTAPLAGALLYIAQSGDVVLGMGALFALGLGQGMPLLAVGLFGASILPRMGPWTGLVNRAMGLLFLALAIWLLGRILPGPLTLALWAVLLLGLGGSLLGRGAGMGNALAAIALCGGALQGVGAALGGTDPLQPLAALQGRTERPLTEDAAAAFQAIGTPEALDAALAHARQTRLPTLIYVTADWCTSCRTIDRKVLTDPAIRHALQNWQRLVVDVSHLDQNRQALMTQLAVIGPPTMIFVTPEGETRLLGEITADQLHSALAAHPS</sequence>
<dbReference type="InterPro" id="IPR003834">
    <property type="entry name" value="Cyt_c_assmbl_TM_dom"/>
</dbReference>
<dbReference type="PANTHER" id="PTHR32234">
    <property type="entry name" value="THIOL:DISULFIDE INTERCHANGE PROTEIN DSBD"/>
    <property type="match status" value="1"/>
</dbReference>
<organism evidence="11 12">
    <name type="scientific">Thioclava litoralis</name>
    <dbReference type="NCBI Taxonomy" id="3076557"/>
    <lineage>
        <taxon>Bacteria</taxon>
        <taxon>Pseudomonadati</taxon>
        <taxon>Pseudomonadota</taxon>
        <taxon>Alphaproteobacteria</taxon>
        <taxon>Rhodobacterales</taxon>
        <taxon>Paracoccaceae</taxon>
        <taxon>Thioclava</taxon>
    </lineage>
</organism>
<dbReference type="Proteomes" id="UP001623290">
    <property type="component" value="Plasmid unnamed2"/>
</dbReference>
<dbReference type="Gene3D" id="3.40.30.10">
    <property type="entry name" value="Glutaredoxin"/>
    <property type="match status" value="1"/>
</dbReference>
<dbReference type="InterPro" id="IPR017937">
    <property type="entry name" value="Thioredoxin_CS"/>
</dbReference>
<feature type="transmembrane region" description="Helical" evidence="8">
    <location>
        <begin position="350"/>
        <end position="376"/>
    </location>
</feature>
<feature type="transmembrane region" description="Helical" evidence="8">
    <location>
        <begin position="388"/>
        <end position="406"/>
    </location>
</feature>
<feature type="transmembrane region" description="Helical" evidence="8">
    <location>
        <begin position="273"/>
        <end position="297"/>
    </location>
</feature>
<feature type="chain" id="PRO_5045663323" evidence="9">
    <location>
        <begin position="25"/>
        <end position="598"/>
    </location>
</feature>
<evidence type="ECO:0000256" key="3">
    <source>
        <dbReference type="ARBA" id="ARBA00022692"/>
    </source>
</evidence>
<dbReference type="Gene3D" id="2.60.40.1250">
    <property type="entry name" value="Thiol:disulfide interchange protein DsbD, N-terminal domain"/>
    <property type="match status" value="1"/>
</dbReference>
<evidence type="ECO:0000313" key="11">
    <source>
        <dbReference type="EMBL" id="WRY35588.1"/>
    </source>
</evidence>
<evidence type="ECO:0000256" key="5">
    <source>
        <dbReference type="ARBA" id="ARBA00022989"/>
    </source>
</evidence>
<protein>
    <submittedName>
        <fullName evidence="11">Protein-disulfide reductase DsbD</fullName>
        <ecNumber evidence="11">1.8.1.8</ecNumber>
    </submittedName>
</protein>
<keyword evidence="2" id="KW-1003">Cell membrane</keyword>
<dbReference type="EC" id="1.8.1.8" evidence="11"/>
<evidence type="ECO:0000256" key="1">
    <source>
        <dbReference type="ARBA" id="ARBA00004651"/>
    </source>
</evidence>
<proteinExistence type="predicted"/>
<keyword evidence="11" id="KW-0560">Oxidoreductase</keyword>
<evidence type="ECO:0000256" key="8">
    <source>
        <dbReference type="SAM" id="Phobius"/>
    </source>
</evidence>
<comment type="subcellular location">
    <subcellularLocation>
        <location evidence="1">Cell membrane</location>
        <topology evidence="1">Multi-pass membrane protein</topology>
    </subcellularLocation>
</comment>
<dbReference type="Pfam" id="PF13899">
    <property type="entry name" value="Thioredoxin_7"/>
    <property type="match status" value="1"/>
</dbReference>
<evidence type="ECO:0000256" key="6">
    <source>
        <dbReference type="ARBA" id="ARBA00023136"/>
    </source>
</evidence>
<dbReference type="SUPFAM" id="SSF52833">
    <property type="entry name" value="Thioredoxin-like"/>
    <property type="match status" value="1"/>
</dbReference>
<keyword evidence="4" id="KW-0201">Cytochrome c-type biogenesis</keyword>
<dbReference type="NCBIfam" id="NF001419">
    <property type="entry name" value="PRK00293.1"/>
    <property type="match status" value="1"/>
</dbReference>
<feature type="transmembrane region" description="Helical" evidence="8">
    <location>
        <begin position="412"/>
        <end position="430"/>
    </location>
</feature>
<evidence type="ECO:0000256" key="2">
    <source>
        <dbReference type="ARBA" id="ARBA00022475"/>
    </source>
</evidence>
<evidence type="ECO:0000256" key="9">
    <source>
        <dbReference type="SAM" id="SignalP"/>
    </source>
</evidence>